<evidence type="ECO:0000313" key="11">
    <source>
        <dbReference type="Proteomes" id="UP000218323"/>
    </source>
</evidence>
<keyword evidence="3 8" id="KW-0540">Nuclease</keyword>
<dbReference type="PANTHER" id="PTHR33653:SF1">
    <property type="entry name" value="RIBONUCLEASE VAPC2"/>
    <property type="match status" value="1"/>
</dbReference>
<feature type="binding site" evidence="8">
    <location>
        <position position="99"/>
    </location>
    <ligand>
        <name>Mg(2+)</name>
        <dbReference type="ChEBI" id="CHEBI:18420"/>
    </ligand>
</feature>
<dbReference type="GO" id="GO:0004540">
    <property type="term" value="F:RNA nuclease activity"/>
    <property type="evidence" value="ECO:0007669"/>
    <property type="project" value="InterPro"/>
</dbReference>
<keyword evidence="11" id="KW-1185">Reference proteome</keyword>
<dbReference type="InterPro" id="IPR029060">
    <property type="entry name" value="PIN-like_dom_sf"/>
</dbReference>
<dbReference type="CDD" id="cd09871">
    <property type="entry name" value="PIN_MtVapC28-VapC30-like"/>
    <property type="match status" value="1"/>
</dbReference>
<dbReference type="InterPro" id="IPR002716">
    <property type="entry name" value="PIN_dom"/>
</dbReference>
<dbReference type="EMBL" id="NWVC01000004">
    <property type="protein sequence ID" value="PCG14140.1"/>
    <property type="molecule type" value="Genomic_DNA"/>
</dbReference>
<evidence type="ECO:0000256" key="7">
    <source>
        <dbReference type="ARBA" id="ARBA00038093"/>
    </source>
</evidence>
<evidence type="ECO:0000259" key="9">
    <source>
        <dbReference type="Pfam" id="PF01850"/>
    </source>
</evidence>
<keyword evidence="4 8" id="KW-0479">Metal-binding</keyword>
<comment type="cofactor">
    <cofactor evidence="1 8">
        <name>Mg(2+)</name>
        <dbReference type="ChEBI" id="CHEBI:18420"/>
    </cofactor>
</comment>
<organism evidence="10 11">
    <name type="scientific">Sphingomonas adhaesiva</name>
    <dbReference type="NCBI Taxonomy" id="28212"/>
    <lineage>
        <taxon>Bacteria</taxon>
        <taxon>Pseudomonadati</taxon>
        <taxon>Pseudomonadota</taxon>
        <taxon>Alphaproteobacteria</taxon>
        <taxon>Sphingomonadales</taxon>
        <taxon>Sphingomonadaceae</taxon>
        <taxon>Sphingomonas</taxon>
    </lineage>
</organism>
<dbReference type="AlphaFoldDB" id="A0A2A4I8L3"/>
<dbReference type="Pfam" id="PF01850">
    <property type="entry name" value="PIN"/>
    <property type="match status" value="1"/>
</dbReference>
<dbReference type="InterPro" id="IPR022907">
    <property type="entry name" value="VapC_family"/>
</dbReference>
<name>A0A2A4I8L3_9SPHN</name>
<evidence type="ECO:0000256" key="8">
    <source>
        <dbReference type="HAMAP-Rule" id="MF_00265"/>
    </source>
</evidence>
<comment type="similarity">
    <text evidence="7 8">Belongs to the PINc/VapC protein family.</text>
</comment>
<evidence type="ECO:0000256" key="4">
    <source>
        <dbReference type="ARBA" id="ARBA00022723"/>
    </source>
</evidence>
<feature type="domain" description="PIN" evidence="9">
    <location>
        <begin position="2"/>
        <end position="124"/>
    </location>
</feature>
<dbReference type="GO" id="GO:0090729">
    <property type="term" value="F:toxin activity"/>
    <property type="evidence" value="ECO:0007669"/>
    <property type="project" value="UniProtKB-KW"/>
</dbReference>
<evidence type="ECO:0000256" key="6">
    <source>
        <dbReference type="ARBA" id="ARBA00022842"/>
    </source>
</evidence>
<comment type="caution">
    <text evidence="10">The sequence shown here is derived from an EMBL/GenBank/DDBJ whole genome shotgun (WGS) entry which is preliminary data.</text>
</comment>
<reference evidence="10 11" key="1">
    <citation type="submission" date="2017-09" db="EMBL/GenBank/DDBJ databases">
        <title>Sphingomonas adhaesiva DSM 7418, whole genome shotgun sequence.</title>
        <authorList>
            <person name="Feng G."/>
            <person name="Zhu H."/>
        </authorList>
    </citation>
    <scope>NUCLEOTIDE SEQUENCE [LARGE SCALE GENOMIC DNA]</scope>
    <source>
        <strain evidence="10 11">DSM 7418</strain>
    </source>
</reference>
<protein>
    <recommendedName>
        <fullName evidence="8">Ribonuclease VapC</fullName>
        <shortName evidence="8">RNase VapC</shortName>
        <ecNumber evidence="8">3.1.-.-</ecNumber>
    </recommendedName>
    <alternativeName>
        <fullName evidence="8">Toxin VapC</fullName>
    </alternativeName>
</protein>
<dbReference type="GO" id="GO:0016787">
    <property type="term" value="F:hydrolase activity"/>
    <property type="evidence" value="ECO:0007669"/>
    <property type="project" value="UniProtKB-KW"/>
</dbReference>
<dbReference type="InterPro" id="IPR050556">
    <property type="entry name" value="Type_II_TA_system_RNase"/>
</dbReference>
<evidence type="ECO:0000313" key="10">
    <source>
        <dbReference type="EMBL" id="PCG14140.1"/>
    </source>
</evidence>
<keyword evidence="2 8" id="KW-1277">Toxin-antitoxin system</keyword>
<dbReference type="GO" id="GO:0000287">
    <property type="term" value="F:magnesium ion binding"/>
    <property type="evidence" value="ECO:0007669"/>
    <property type="project" value="UniProtKB-UniRule"/>
</dbReference>
<dbReference type="SUPFAM" id="SSF88723">
    <property type="entry name" value="PIN domain-like"/>
    <property type="match status" value="1"/>
</dbReference>
<feature type="binding site" evidence="8">
    <location>
        <position position="5"/>
    </location>
    <ligand>
        <name>Mg(2+)</name>
        <dbReference type="ChEBI" id="CHEBI:18420"/>
    </ligand>
</feature>
<keyword evidence="8" id="KW-0800">Toxin</keyword>
<comment type="function">
    <text evidence="8">Toxic component of a toxin-antitoxin (TA) system. An RNase.</text>
</comment>
<evidence type="ECO:0000256" key="2">
    <source>
        <dbReference type="ARBA" id="ARBA00022649"/>
    </source>
</evidence>
<dbReference type="PANTHER" id="PTHR33653">
    <property type="entry name" value="RIBONUCLEASE VAPC2"/>
    <property type="match status" value="1"/>
</dbReference>
<accession>A0A2A4I8L3</accession>
<evidence type="ECO:0000256" key="3">
    <source>
        <dbReference type="ARBA" id="ARBA00022722"/>
    </source>
</evidence>
<dbReference type="HAMAP" id="MF_00265">
    <property type="entry name" value="VapC_Nob1"/>
    <property type="match status" value="1"/>
</dbReference>
<keyword evidence="5 8" id="KW-0378">Hydrolase</keyword>
<evidence type="ECO:0000256" key="1">
    <source>
        <dbReference type="ARBA" id="ARBA00001946"/>
    </source>
</evidence>
<dbReference type="Proteomes" id="UP000218323">
    <property type="component" value="Unassembled WGS sequence"/>
</dbReference>
<evidence type="ECO:0000256" key="5">
    <source>
        <dbReference type="ARBA" id="ARBA00022801"/>
    </source>
</evidence>
<sequence>MIALDSSALIAILLHEPEADMLVDAIERADHLLIGAPTLLECRIVAAGKSPRLPGDLRELIDGIRPETIDFTARRLEAATDAFERFGKGRHSAALNFGDCMAYAVARVAGCPLLYKGQDFARTDIRSAR</sequence>
<keyword evidence="6 8" id="KW-0460">Magnesium</keyword>
<dbReference type="Gene3D" id="3.40.50.1010">
    <property type="entry name" value="5'-nuclease"/>
    <property type="match status" value="1"/>
</dbReference>
<gene>
    <name evidence="8" type="primary">vapC</name>
    <name evidence="10" type="ORF">COA07_10030</name>
</gene>
<proteinExistence type="inferred from homology"/>
<dbReference type="RefSeq" id="WP_066709319.1">
    <property type="nucleotide sequence ID" value="NZ_JBHIWA010000106.1"/>
</dbReference>
<dbReference type="EC" id="3.1.-.-" evidence="8"/>